<evidence type="ECO:0000313" key="2">
    <source>
        <dbReference type="EMBL" id="KAJ4138659.1"/>
    </source>
</evidence>
<reference evidence="2" key="1">
    <citation type="submission" date="2022-09" db="EMBL/GenBank/DDBJ databases">
        <title>Fusarium specimens isolated from Avocado Roots.</title>
        <authorList>
            <person name="Stajich J."/>
            <person name="Roper C."/>
            <person name="Heimlech-Rivalta G."/>
        </authorList>
    </citation>
    <scope>NUCLEOTIDE SEQUENCE</scope>
    <source>
        <strain evidence="2">CF00095</strain>
    </source>
</reference>
<keyword evidence="3" id="KW-1185">Reference proteome</keyword>
<proteinExistence type="predicted"/>
<dbReference type="EMBL" id="JAOQBH010000003">
    <property type="protein sequence ID" value="KAJ4138659.1"/>
    <property type="molecule type" value="Genomic_DNA"/>
</dbReference>
<accession>A0ABQ8RNU2</accession>
<dbReference type="Proteomes" id="UP001152024">
    <property type="component" value="Unassembled WGS sequence"/>
</dbReference>
<evidence type="ECO:0000313" key="3">
    <source>
        <dbReference type="Proteomes" id="UP001152024"/>
    </source>
</evidence>
<keyword evidence="1" id="KW-0812">Transmembrane</keyword>
<keyword evidence="1" id="KW-1133">Transmembrane helix</keyword>
<keyword evidence="1" id="KW-0472">Membrane</keyword>
<protein>
    <submittedName>
        <fullName evidence="2">Uncharacterized protein</fullName>
    </submittedName>
</protein>
<evidence type="ECO:0000256" key="1">
    <source>
        <dbReference type="SAM" id="Phobius"/>
    </source>
</evidence>
<organism evidence="2 3">
    <name type="scientific">Fusarium equiseti</name>
    <name type="common">Fusarium scirpi</name>
    <dbReference type="NCBI Taxonomy" id="61235"/>
    <lineage>
        <taxon>Eukaryota</taxon>
        <taxon>Fungi</taxon>
        <taxon>Dikarya</taxon>
        <taxon>Ascomycota</taxon>
        <taxon>Pezizomycotina</taxon>
        <taxon>Sordariomycetes</taxon>
        <taxon>Hypocreomycetidae</taxon>
        <taxon>Hypocreales</taxon>
        <taxon>Nectriaceae</taxon>
        <taxon>Fusarium</taxon>
        <taxon>Fusarium incarnatum-equiseti species complex</taxon>
    </lineage>
</organism>
<name>A0ABQ8RNU2_FUSEQ</name>
<gene>
    <name evidence="2" type="ORF">NW768_002511</name>
</gene>
<feature type="transmembrane region" description="Helical" evidence="1">
    <location>
        <begin position="20"/>
        <end position="39"/>
    </location>
</feature>
<sequence>MAALVNYGGPVNSKNSIKWTLAGAGIIICIILAIAACAGGKKKKEDDESEADEYPL</sequence>
<comment type="caution">
    <text evidence="2">The sequence shown here is derived from an EMBL/GenBank/DDBJ whole genome shotgun (WGS) entry which is preliminary data.</text>
</comment>